<evidence type="ECO:0000313" key="1">
    <source>
        <dbReference type="EMBL" id="OYD08831.1"/>
    </source>
</evidence>
<name>A0A235B996_9BACL</name>
<sequence>MIMKEWVEVCSNIVVIGQRGGFPGKRICAYIPSIGCYPVFPWSKRFEVDLNPMKSGRAYLLLFISTDNL</sequence>
<gene>
    <name evidence="1" type="ORF">CHM34_03315</name>
</gene>
<dbReference type="Proteomes" id="UP000215459">
    <property type="component" value="Unassembled WGS sequence"/>
</dbReference>
<evidence type="ECO:0000313" key="2">
    <source>
        <dbReference type="Proteomes" id="UP000215459"/>
    </source>
</evidence>
<keyword evidence="2" id="KW-1185">Reference proteome</keyword>
<organism evidence="1 2">
    <name type="scientific">Paludifilum halophilum</name>
    <dbReference type="NCBI Taxonomy" id="1642702"/>
    <lineage>
        <taxon>Bacteria</taxon>
        <taxon>Bacillati</taxon>
        <taxon>Bacillota</taxon>
        <taxon>Bacilli</taxon>
        <taxon>Bacillales</taxon>
        <taxon>Thermoactinomycetaceae</taxon>
        <taxon>Paludifilum</taxon>
    </lineage>
</organism>
<dbReference type="EMBL" id="NOWF01000002">
    <property type="protein sequence ID" value="OYD08831.1"/>
    <property type="molecule type" value="Genomic_DNA"/>
</dbReference>
<accession>A0A235B996</accession>
<comment type="caution">
    <text evidence="1">The sequence shown here is derived from an EMBL/GenBank/DDBJ whole genome shotgun (WGS) entry which is preliminary data.</text>
</comment>
<proteinExistence type="predicted"/>
<protein>
    <submittedName>
        <fullName evidence="1">Uncharacterized protein</fullName>
    </submittedName>
</protein>
<dbReference type="AlphaFoldDB" id="A0A235B996"/>
<reference evidence="1 2" key="1">
    <citation type="submission" date="2017-07" db="EMBL/GenBank/DDBJ databases">
        <title>The genome sequence of Paludifilum halophilum highlights mechanisms for microbial adaptation to high salt environemnts.</title>
        <authorList>
            <person name="Belbahri L."/>
        </authorList>
    </citation>
    <scope>NUCLEOTIDE SEQUENCE [LARGE SCALE GENOMIC DNA]</scope>
    <source>
        <strain evidence="1 2">DSM 102817</strain>
    </source>
</reference>